<protein>
    <recommendedName>
        <fullName evidence="4">Nucleolar protein 19</fullName>
    </recommendedName>
</protein>
<dbReference type="Proteomes" id="UP000262825">
    <property type="component" value="Unassembled WGS sequence"/>
</dbReference>
<dbReference type="VEuPathDB" id="FungiDB:SCODWIG_03785"/>
<name>A0A376BBG0_9ASCO</name>
<sequence length="214" mass="24359">MTSIKDNINIDGNNNSHKSKAKEIKEKKLLQSQLQVVFNKSRATVLKWIENDSLESKDNSGDLKDFQKEFYQLPVMATGASLDLSNTDTDGTLKEEDISTVGEFINGDKKVSTLRKKKMRNSNNRDIKSSIYRIDSHDSKAMVALKHKMREGKRKEIKKKLEHFNDAKTYSNVSATALVGYDDNNDEDEDDPKIQKTTKKVTNLPLSFGKKKKK</sequence>
<evidence type="ECO:0000313" key="2">
    <source>
        <dbReference type="EMBL" id="SSD62023.1"/>
    </source>
</evidence>
<evidence type="ECO:0000313" key="3">
    <source>
        <dbReference type="Proteomes" id="UP000262825"/>
    </source>
</evidence>
<accession>A0A376BBG0</accession>
<reference evidence="3" key="1">
    <citation type="submission" date="2018-06" db="EMBL/GenBank/DDBJ databases">
        <authorList>
            <person name="Guldener U."/>
        </authorList>
    </citation>
    <scope>NUCLEOTIDE SEQUENCE [LARGE SCALE GENOMIC DNA]</scope>
    <source>
        <strain evidence="3">UTAD17</strain>
    </source>
</reference>
<dbReference type="GO" id="GO:0030686">
    <property type="term" value="C:90S preribosome"/>
    <property type="evidence" value="ECO:0007669"/>
    <property type="project" value="InterPro"/>
</dbReference>
<keyword evidence="3" id="KW-1185">Reference proteome</keyword>
<evidence type="ECO:0008006" key="4">
    <source>
        <dbReference type="Google" id="ProtNLM"/>
    </source>
</evidence>
<dbReference type="AlphaFoldDB" id="A0A376BBG0"/>
<gene>
    <name evidence="2" type="ORF">SCODWIG_03785</name>
</gene>
<organism evidence="2 3">
    <name type="scientific">Saccharomycodes ludwigii</name>
    <dbReference type="NCBI Taxonomy" id="36035"/>
    <lineage>
        <taxon>Eukaryota</taxon>
        <taxon>Fungi</taxon>
        <taxon>Dikarya</taxon>
        <taxon>Ascomycota</taxon>
        <taxon>Saccharomycotina</taxon>
        <taxon>Saccharomycetes</taxon>
        <taxon>Saccharomycodales</taxon>
        <taxon>Saccharomycodaceae</taxon>
        <taxon>Saccharomycodes</taxon>
    </lineage>
</organism>
<evidence type="ECO:0000256" key="1">
    <source>
        <dbReference type="SAM" id="MobiDB-lite"/>
    </source>
</evidence>
<proteinExistence type="predicted"/>
<feature type="region of interest" description="Disordered" evidence="1">
    <location>
        <begin position="181"/>
        <end position="214"/>
    </location>
</feature>
<dbReference type="EMBL" id="UFAJ01001068">
    <property type="protein sequence ID" value="SSD62023.1"/>
    <property type="molecule type" value="Genomic_DNA"/>
</dbReference>
<feature type="compositionally biased region" description="Low complexity" evidence="1">
    <location>
        <begin position="1"/>
        <end position="15"/>
    </location>
</feature>
<dbReference type="Pfam" id="PF10863">
    <property type="entry name" value="NOP19"/>
    <property type="match status" value="1"/>
</dbReference>
<dbReference type="InterPro" id="IPR022592">
    <property type="entry name" value="Nucleolar_19"/>
</dbReference>
<feature type="region of interest" description="Disordered" evidence="1">
    <location>
        <begin position="1"/>
        <end position="22"/>
    </location>
</feature>
<dbReference type="GO" id="GO:0042274">
    <property type="term" value="P:ribosomal small subunit biogenesis"/>
    <property type="evidence" value="ECO:0007669"/>
    <property type="project" value="InterPro"/>
</dbReference>